<keyword evidence="1" id="KW-0732">Signal</keyword>
<dbReference type="AlphaFoldDB" id="A0A6G4VES8"/>
<reference evidence="4 5" key="1">
    <citation type="submission" date="2020-02" db="EMBL/GenBank/DDBJ databases">
        <title>Whole-genome analyses of novel actinobacteria.</title>
        <authorList>
            <person name="Sahin N."/>
            <person name="Gencbay T."/>
        </authorList>
    </citation>
    <scope>NUCLEOTIDE SEQUENCE [LARGE SCALE GENOMIC DNA]</scope>
    <source>
        <strain evidence="4 5">HC44</strain>
    </source>
</reference>
<dbReference type="Pfam" id="PF06283">
    <property type="entry name" value="ThuA"/>
    <property type="match status" value="1"/>
</dbReference>
<name>A0A6G4VES8_9ACTN</name>
<keyword evidence="5" id="KW-1185">Reference proteome</keyword>
<accession>A0A6G4VES8</accession>
<feature type="domain" description="3-keto-alpha-glucoside-1,2-lyase/3-keto-2-hydroxy-glucal hydratase" evidence="3">
    <location>
        <begin position="268"/>
        <end position="450"/>
    </location>
</feature>
<evidence type="ECO:0000313" key="5">
    <source>
        <dbReference type="Proteomes" id="UP000472335"/>
    </source>
</evidence>
<dbReference type="InterPro" id="IPR029010">
    <property type="entry name" value="ThuA-like"/>
</dbReference>
<dbReference type="PANTHER" id="PTHR40469">
    <property type="entry name" value="SECRETED GLYCOSYL HYDROLASE"/>
    <property type="match status" value="1"/>
</dbReference>
<dbReference type="InterPro" id="IPR029062">
    <property type="entry name" value="Class_I_gatase-like"/>
</dbReference>
<evidence type="ECO:0000259" key="3">
    <source>
        <dbReference type="Pfam" id="PF06439"/>
    </source>
</evidence>
<feature type="chain" id="PRO_5026192642" evidence="1">
    <location>
        <begin position="28"/>
        <end position="465"/>
    </location>
</feature>
<feature type="domain" description="ThuA-like" evidence="2">
    <location>
        <begin position="44"/>
        <end position="255"/>
    </location>
</feature>
<dbReference type="RefSeq" id="WP_165265272.1">
    <property type="nucleotide sequence ID" value="NZ_JAAKZY010000149.1"/>
</dbReference>
<dbReference type="Proteomes" id="UP000472335">
    <property type="component" value="Unassembled WGS sequence"/>
</dbReference>
<gene>
    <name evidence="4" type="ORF">G5C60_34790</name>
</gene>
<comment type="caution">
    <text evidence="4">The sequence shown here is derived from an EMBL/GenBank/DDBJ whole genome shotgun (WGS) entry which is preliminary data.</text>
</comment>
<dbReference type="Gene3D" id="2.60.120.560">
    <property type="entry name" value="Exo-inulinase, domain 1"/>
    <property type="match status" value="1"/>
</dbReference>
<dbReference type="InterPro" id="IPR010496">
    <property type="entry name" value="AL/BT2_dom"/>
</dbReference>
<sequence length="465" mass="49684">MRATGRTVTAVVGAALLIGCVSGPASSKGPEPTASEPKGGKGSRVLVFSKTAGFRHDSIPEGVAAVKDLGAAGGFAVDATEDGRAFTSRNLAKYDAVVFLSTTGDVLNEAQQSAFEGYIKRGGGYVGIHAAADTEYDWAFYGGLAGAYFKSHPAIQPATVHVEDRAHPATSHLGEAWNRTDEWYDYRSNPRDRAHVLASLDESSYTGGTMNGDHPIAWCQNYQGGRAFYTGGGHTKESFADPAFRQHLLGGVRWAIGSAEADCRPENGYRPLFDGTAESLSAWKQAGPGSFGLSDDGTLTSSGGLGMLWYAGSGFGSYSLKLDWKMASASGDDNSGVFVGFPASDDPWSAVDNGYEIQIDATDAPDRTTGSVYSFQSADLEKRDRALNPPGEWNTYEIRVEGERLRIWLNGVKINDFTNTDPARSLRDGHVGIQNHGADDQVSFRDIRIKELPVKASTRSTPPGD</sequence>
<protein>
    <submittedName>
        <fullName evidence="4">DUF1080 domain-containing protein</fullName>
    </submittedName>
</protein>
<dbReference type="PANTHER" id="PTHR40469:SF2">
    <property type="entry name" value="GALACTOSE-BINDING DOMAIN-LIKE SUPERFAMILY PROTEIN"/>
    <property type="match status" value="1"/>
</dbReference>
<feature type="signal peptide" evidence="1">
    <location>
        <begin position="1"/>
        <end position="27"/>
    </location>
</feature>
<dbReference type="EMBL" id="JAAKZY010000149">
    <property type="protein sequence ID" value="NGO12642.1"/>
    <property type="molecule type" value="Genomic_DNA"/>
</dbReference>
<dbReference type="PROSITE" id="PS51257">
    <property type="entry name" value="PROKAR_LIPOPROTEIN"/>
    <property type="match status" value="1"/>
</dbReference>
<evidence type="ECO:0000313" key="4">
    <source>
        <dbReference type="EMBL" id="NGO12642.1"/>
    </source>
</evidence>
<evidence type="ECO:0000259" key="2">
    <source>
        <dbReference type="Pfam" id="PF06283"/>
    </source>
</evidence>
<organism evidence="4 5">
    <name type="scientific">Streptomyces scabichelini</name>
    <dbReference type="NCBI Taxonomy" id="2711217"/>
    <lineage>
        <taxon>Bacteria</taxon>
        <taxon>Bacillati</taxon>
        <taxon>Actinomycetota</taxon>
        <taxon>Actinomycetes</taxon>
        <taxon>Kitasatosporales</taxon>
        <taxon>Streptomycetaceae</taxon>
        <taxon>Streptomyces</taxon>
    </lineage>
</organism>
<dbReference type="SUPFAM" id="SSF52317">
    <property type="entry name" value="Class I glutamine amidotransferase-like"/>
    <property type="match status" value="1"/>
</dbReference>
<dbReference type="Gene3D" id="3.40.50.880">
    <property type="match status" value="1"/>
</dbReference>
<dbReference type="Pfam" id="PF06439">
    <property type="entry name" value="3keto-disac_hyd"/>
    <property type="match status" value="1"/>
</dbReference>
<proteinExistence type="predicted"/>
<evidence type="ECO:0000256" key="1">
    <source>
        <dbReference type="SAM" id="SignalP"/>
    </source>
</evidence>
<dbReference type="GO" id="GO:0016787">
    <property type="term" value="F:hydrolase activity"/>
    <property type="evidence" value="ECO:0007669"/>
    <property type="project" value="InterPro"/>
</dbReference>